<evidence type="ECO:0000313" key="10">
    <source>
        <dbReference type="EMBL" id="KDQ18085.1"/>
    </source>
</evidence>
<reference evidence="11" key="1">
    <citation type="journal article" date="2014" name="Proc. Natl. Acad. Sci. U.S.A.">
        <title>Extensive sampling of basidiomycete genomes demonstrates inadequacy of the white-rot/brown-rot paradigm for wood decay fungi.</title>
        <authorList>
            <person name="Riley R."/>
            <person name="Salamov A.A."/>
            <person name="Brown D.W."/>
            <person name="Nagy L.G."/>
            <person name="Floudas D."/>
            <person name="Held B.W."/>
            <person name="Levasseur A."/>
            <person name="Lombard V."/>
            <person name="Morin E."/>
            <person name="Otillar R."/>
            <person name="Lindquist E.A."/>
            <person name="Sun H."/>
            <person name="LaButti K.M."/>
            <person name="Schmutz J."/>
            <person name="Jabbour D."/>
            <person name="Luo H."/>
            <person name="Baker S.E."/>
            <person name="Pisabarro A.G."/>
            <person name="Walton J.D."/>
            <person name="Blanchette R.A."/>
            <person name="Henrissat B."/>
            <person name="Martin F."/>
            <person name="Cullen D."/>
            <person name="Hibbett D.S."/>
            <person name="Grigoriev I.V."/>
        </authorList>
    </citation>
    <scope>NUCLEOTIDE SEQUENCE [LARGE SCALE GENOMIC DNA]</scope>
    <source>
        <strain evidence="11">FD-172 SS1</strain>
    </source>
</reference>
<dbReference type="SUPFAM" id="SSF51246">
    <property type="entry name" value="Rudiment single hybrid motif"/>
    <property type="match status" value="1"/>
</dbReference>
<dbReference type="InterPro" id="IPR011054">
    <property type="entry name" value="Rudment_hybrid_motif"/>
</dbReference>
<evidence type="ECO:0000256" key="3">
    <source>
        <dbReference type="ARBA" id="ARBA00022741"/>
    </source>
</evidence>
<dbReference type="InterPro" id="IPR005479">
    <property type="entry name" value="CPAse_ATP-bd"/>
</dbReference>
<accession>A0A067MTP8</accession>
<dbReference type="Pfam" id="PF00364">
    <property type="entry name" value="Biotin_lipoyl"/>
    <property type="match status" value="1"/>
</dbReference>
<keyword evidence="3 6" id="KW-0547">Nucleotide-binding</keyword>
<organism evidence="10 11">
    <name type="scientific">Botryobasidium botryosum (strain FD-172 SS1)</name>
    <dbReference type="NCBI Taxonomy" id="930990"/>
    <lineage>
        <taxon>Eukaryota</taxon>
        <taxon>Fungi</taxon>
        <taxon>Dikarya</taxon>
        <taxon>Basidiomycota</taxon>
        <taxon>Agaricomycotina</taxon>
        <taxon>Agaricomycetes</taxon>
        <taxon>Cantharellales</taxon>
        <taxon>Botryobasidiaceae</taxon>
        <taxon>Botryobasidium</taxon>
    </lineage>
</organism>
<dbReference type="STRING" id="930990.A0A067MTP8"/>
<dbReference type="PROSITE" id="PS50968">
    <property type="entry name" value="BIOTINYL_LIPOYL"/>
    <property type="match status" value="1"/>
</dbReference>
<dbReference type="Pfam" id="PF02786">
    <property type="entry name" value="CPSase_L_D2"/>
    <property type="match status" value="1"/>
</dbReference>
<keyword evidence="11" id="KW-1185">Reference proteome</keyword>
<dbReference type="Gene3D" id="2.40.50.100">
    <property type="match status" value="1"/>
</dbReference>
<sequence length="764" mass="82398">MIHSKRSALGALRRLRPQPSRVGNAAAAISRTGTSRHISAVAAQQGRVSAPRAAQSALRPLSRNYAVEASLVSNDVSRKPLFNKILIANRGEIACRVIRTAKKLGIKTVAVYSEVDHNAMHVKMADEAYCIGPAPSAQSYLRMDKIIEVAHQSGAQAIHPGYGFLSENARFAEKLAQEGIVFIGPPASAIVSMGSKSESKDIMTKAGVPCVPGYHGENQDPAYLGEQAAQIGFPVLIKAVLGGGGKGMKIVRSADEFPEALASAKREAMKSFSDERVLVERYIERPRHVEVQVFGDTQGEVVSLWERDCSVQRRHQKIIEEAPAPGISEELRADLGAKAVAAAKAVNYVGAGTVEFIFDNDTGDFFFMEMNTRLQVEHPVTEMITAQDLVEWQLEVAAGNPLPLTQAEIPRIGHAFEARIYAENPRNNFLPDVGPLVHIRTPAPNASLRLEEGFAEGSNIEVFYDPLIAKLVAHGRDRTEALRVLSKALAEYEVVGVSTNIEFLKTLAENENFIAADVDTGFINKHFDELFPVITDPPAEVLAQAALYVALRDQPMYDPTLPASPWATLAFRRFGGDAYERTLTFQAESAADGTPSVPCEVKVKYNSPGVFDIAIKSPTTGLSAFSSVSASLRDPTTLSCTLASRKLQTSIVPTTSATSERLHVFHDGVKTTLLVPPPAWLLAASAEAQAVNKGIRAPMPSVVVEVKVAIGDVVEKGQAVVVLESMKTETVLRADRAGKVVGVGCANGEMVEEGRELVILEDAE</sequence>
<dbReference type="GO" id="GO:0004485">
    <property type="term" value="F:methylcrotonoyl-CoA carboxylase activity"/>
    <property type="evidence" value="ECO:0007669"/>
    <property type="project" value="TreeGrafter"/>
</dbReference>
<evidence type="ECO:0000259" key="8">
    <source>
        <dbReference type="PROSITE" id="PS50975"/>
    </source>
</evidence>
<dbReference type="Proteomes" id="UP000027195">
    <property type="component" value="Unassembled WGS sequence"/>
</dbReference>
<evidence type="ECO:0000259" key="7">
    <source>
        <dbReference type="PROSITE" id="PS50968"/>
    </source>
</evidence>
<dbReference type="CDD" id="cd06850">
    <property type="entry name" value="biotinyl_domain"/>
    <property type="match status" value="1"/>
</dbReference>
<protein>
    <submittedName>
        <fullName evidence="10">Uncharacterized protein</fullName>
    </submittedName>
</protein>
<dbReference type="Gene3D" id="3.30.1490.20">
    <property type="entry name" value="ATP-grasp fold, A domain"/>
    <property type="match status" value="1"/>
</dbReference>
<dbReference type="SMART" id="SM00878">
    <property type="entry name" value="Biotin_carb_C"/>
    <property type="match status" value="1"/>
</dbReference>
<evidence type="ECO:0000256" key="1">
    <source>
        <dbReference type="ARBA" id="ARBA00001953"/>
    </source>
</evidence>
<evidence type="ECO:0000256" key="5">
    <source>
        <dbReference type="ARBA" id="ARBA00023267"/>
    </source>
</evidence>
<dbReference type="InterPro" id="IPR011053">
    <property type="entry name" value="Single_hybrid_motif"/>
</dbReference>
<dbReference type="NCBIfam" id="NF006367">
    <property type="entry name" value="PRK08591.1"/>
    <property type="match status" value="1"/>
</dbReference>
<dbReference type="EMBL" id="KL198022">
    <property type="protein sequence ID" value="KDQ18085.1"/>
    <property type="molecule type" value="Genomic_DNA"/>
</dbReference>
<evidence type="ECO:0000259" key="9">
    <source>
        <dbReference type="PROSITE" id="PS50979"/>
    </source>
</evidence>
<dbReference type="AlphaFoldDB" id="A0A067MTP8"/>
<dbReference type="InterPro" id="IPR000089">
    <property type="entry name" value="Biotin_lipoyl"/>
</dbReference>
<dbReference type="InterPro" id="IPR050856">
    <property type="entry name" value="Biotin_carboxylase_complex"/>
</dbReference>
<keyword evidence="4 6" id="KW-0067">ATP-binding</keyword>
<dbReference type="InParanoid" id="A0A067MTP8"/>
<feature type="domain" description="Lipoyl-binding" evidence="7">
    <location>
        <begin position="685"/>
        <end position="761"/>
    </location>
</feature>
<dbReference type="InterPro" id="IPR016185">
    <property type="entry name" value="PreATP-grasp_dom_sf"/>
</dbReference>
<dbReference type="SUPFAM" id="SSF56059">
    <property type="entry name" value="Glutathione synthetase ATP-binding domain-like"/>
    <property type="match status" value="1"/>
</dbReference>
<dbReference type="SUPFAM" id="SSF51230">
    <property type="entry name" value="Single hybrid motif"/>
    <property type="match status" value="1"/>
</dbReference>
<evidence type="ECO:0000313" key="11">
    <source>
        <dbReference type="Proteomes" id="UP000027195"/>
    </source>
</evidence>
<dbReference type="FunFam" id="3.30.470.20:FF:000028">
    <property type="entry name" value="Methylcrotonoyl-CoA carboxylase subunit alpha, mitochondrial"/>
    <property type="match status" value="1"/>
</dbReference>
<dbReference type="Pfam" id="PF00289">
    <property type="entry name" value="Biotin_carb_N"/>
    <property type="match status" value="1"/>
</dbReference>
<name>A0A067MTP8_BOTB1</name>
<dbReference type="InterPro" id="IPR005481">
    <property type="entry name" value="BC-like_N"/>
</dbReference>
<dbReference type="PROSITE" id="PS00867">
    <property type="entry name" value="CPSASE_2"/>
    <property type="match status" value="1"/>
</dbReference>
<keyword evidence="5" id="KW-0092">Biotin</keyword>
<dbReference type="GO" id="GO:0005524">
    <property type="term" value="F:ATP binding"/>
    <property type="evidence" value="ECO:0007669"/>
    <property type="project" value="UniProtKB-UniRule"/>
</dbReference>
<dbReference type="HOGENOM" id="CLU_000395_3_1_1"/>
<dbReference type="InterPro" id="IPR011761">
    <property type="entry name" value="ATP-grasp"/>
</dbReference>
<evidence type="ECO:0000256" key="6">
    <source>
        <dbReference type="PROSITE-ProRule" id="PRU00409"/>
    </source>
</evidence>
<dbReference type="FunFam" id="3.30.1490.20:FF:000003">
    <property type="entry name" value="acetyl-CoA carboxylase isoform X1"/>
    <property type="match status" value="1"/>
</dbReference>
<dbReference type="FunFam" id="3.40.50.20:FF:000010">
    <property type="entry name" value="Propionyl-CoA carboxylase subunit alpha"/>
    <property type="match status" value="1"/>
</dbReference>
<dbReference type="InterPro" id="IPR005482">
    <property type="entry name" value="Biotin_COase_C"/>
</dbReference>
<feature type="domain" description="ATP-grasp" evidence="8">
    <location>
        <begin position="200"/>
        <end position="398"/>
    </location>
</feature>
<dbReference type="Gene3D" id="3.40.50.20">
    <property type="match status" value="1"/>
</dbReference>
<dbReference type="Gene3D" id="3.30.470.20">
    <property type="entry name" value="ATP-grasp fold, B domain"/>
    <property type="match status" value="1"/>
</dbReference>
<dbReference type="PROSITE" id="PS50979">
    <property type="entry name" value="BC"/>
    <property type="match status" value="1"/>
</dbReference>
<dbReference type="OrthoDB" id="196847at2759"/>
<comment type="cofactor">
    <cofactor evidence="1">
        <name>biotin</name>
        <dbReference type="ChEBI" id="CHEBI:57586"/>
    </cofactor>
</comment>
<feature type="domain" description="Biotin carboxylation" evidence="9">
    <location>
        <begin position="81"/>
        <end position="528"/>
    </location>
</feature>
<dbReference type="SUPFAM" id="SSF52440">
    <property type="entry name" value="PreATP-grasp domain"/>
    <property type="match status" value="1"/>
</dbReference>
<dbReference type="GO" id="GO:0046872">
    <property type="term" value="F:metal ion binding"/>
    <property type="evidence" value="ECO:0007669"/>
    <property type="project" value="InterPro"/>
</dbReference>
<evidence type="ECO:0000256" key="2">
    <source>
        <dbReference type="ARBA" id="ARBA00022598"/>
    </source>
</evidence>
<dbReference type="PROSITE" id="PS50975">
    <property type="entry name" value="ATP_GRASP"/>
    <property type="match status" value="1"/>
</dbReference>
<dbReference type="InterPro" id="IPR011764">
    <property type="entry name" value="Biotin_carboxylation_dom"/>
</dbReference>
<evidence type="ECO:0000256" key="4">
    <source>
        <dbReference type="ARBA" id="ARBA00022840"/>
    </source>
</evidence>
<dbReference type="Gene3D" id="3.30.700.40">
    <property type="match status" value="1"/>
</dbReference>
<keyword evidence="2" id="KW-0436">Ligase</keyword>
<dbReference type="PANTHER" id="PTHR18866:SF33">
    <property type="entry name" value="METHYLCROTONOYL-COA CARBOXYLASE SUBUNIT ALPHA, MITOCHONDRIAL-RELATED"/>
    <property type="match status" value="1"/>
</dbReference>
<dbReference type="GO" id="GO:0005739">
    <property type="term" value="C:mitochondrion"/>
    <property type="evidence" value="ECO:0007669"/>
    <property type="project" value="TreeGrafter"/>
</dbReference>
<proteinExistence type="predicted"/>
<gene>
    <name evidence="10" type="ORF">BOTBODRAFT_29399</name>
</gene>
<dbReference type="Pfam" id="PF02785">
    <property type="entry name" value="Biotin_carb_C"/>
    <property type="match status" value="1"/>
</dbReference>
<dbReference type="PANTHER" id="PTHR18866">
    <property type="entry name" value="CARBOXYLASE:PYRUVATE/ACETYL-COA/PROPIONYL-COA CARBOXYLASE"/>
    <property type="match status" value="1"/>
</dbReference>
<dbReference type="InterPro" id="IPR013815">
    <property type="entry name" value="ATP_grasp_subdomain_1"/>
</dbReference>